<sequence>MIAAYIFSMICMLIGIYVPPIAGWLELTPVPAFGWAKILITLVVLFVVNEVIKLAIRKRMHYKIKTQTPGITFDAIEKRSSSKPSCFRRRKTNI</sequence>
<gene>
    <name evidence="2" type="ORF">K7432_016600</name>
</gene>
<feature type="transmembrane region" description="Helical" evidence="1">
    <location>
        <begin position="34"/>
        <end position="56"/>
    </location>
</feature>
<feature type="transmembrane region" description="Helical" evidence="1">
    <location>
        <begin position="5"/>
        <end position="22"/>
    </location>
</feature>
<dbReference type="SUPFAM" id="SSF81665">
    <property type="entry name" value="Calcium ATPase, transmembrane domain M"/>
    <property type="match status" value="1"/>
</dbReference>
<evidence type="ECO:0000313" key="3">
    <source>
        <dbReference type="Proteomes" id="UP001479436"/>
    </source>
</evidence>
<dbReference type="EMBL" id="JASJQH010002845">
    <property type="protein sequence ID" value="KAK9759907.1"/>
    <property type="molecule type" value="Genomic_DNA"/>
</dbReference>
<keyword evidence="1" id="KW-0472">Membrane</keyword>
<dbReference type="Gene3D" id="1.20.1110.10">
    <property type="entry name" value="Calcium-transporting ATPase, transmembrane domain"/>
    <property type="match status" value="1"/>
</dbReference>
<keyword evidence="3" id="KW-1185">Reference proteome</keyword>
<evidence type="ECO:0008006" key="4">
    <source>
        <dbReference type="Google" id="ProtNLM"/>
    </source>
</evidence>
<evidence type="ECO:0000256" key="1">
    <source>
        <dbReference type="SAM" id="Phobius"/>
    </source>
</evidence>
<comment type="caution">
    <text evidence="2">The sequence shown here is derived from an EMBL/GenBank/DDBJ whole genome shotgun (WGS) entry which is preliminary data.</text>
</comment>
<dbReference type="Proteomes" id="UP001479436">
    <property type="component" value="Unassembled WGS sequence"/>
</dbReference>
<keyword evidence="1" id="KW-1133">Transmembrane helix</keyword>
<proteinExistence type="predicted"/>
<reference evidence="2 3" key="1">
    <citation type="submission" date="2023-04" db="EMBL/GenBank/DDBJ databases">
        <title>Genome of Basidiobolus ranarum AG-B5.</title>
        <authorList>
            <person name="Stajich J.E."/>
            <person name="Carter-House D."/>
            <person name="Gryganskyi A."/>
        </authorList>
    </citation>
    <scope>NUCLEOTIDE SEQUENCE [LARGE SCALE GENOMIC DNA]</scope>
    <source>
        <strain evidence="2 3">AG-B5</strain>
    </source>
</reference>
<name>A0ABR2WEJ2_9FUNG</name>
<organism evidence="2 3">
    <name type="scientific">Basidiobolus ranarum</name>
    <dbReference type="NCBI Taxonomy" id="34480"/>
    <lineage>
        <taxon>Eukaryota</taxon>
        <taxon>Fungi</taxon>
        <taxon>Fungi incertae sedis</taxon>
        <taxon>Zoopagomycota</taxon>
        <taxon>Entomophthoromycotina</taxon>
        <taxon>Basidiobolomycetes</taxon>
        <taxon>Basidiobolales</taxon>
        <taxon>Basidiobolaceae</taxon>
        <taxon>Basidiobolus</taxon>
    </lineage>
</organism>
<dbReference type="InterPro" id="IPR023298">
    <property type="entry name" value="ATPase_P-typ_TM_dom_sf"/>
</dbReference>
<accession>A0ABR2WEJ2</accession>
<keyword evidence="1" id="KW-0812">Transmembrane</keyword>
<evidence type="ECO:0000313" key="2">
    <source>
        <dbReference type="EMBL" id="KAK9759907.1"/>
    </source>
</evidence>
<protein>
    <recommendedName>
        <fullName evidence="4">Cation-transporting P-type ATPase C-terminal domain-containing protein</fullName>
    </recommendedName>
</protein>